<keyword evidence="3" id="KW-1185">Reference proteome</keyword>
<sequence>MSHTIILHDSNKPSNIGNAFFTTGVKYMLKTVCKKSIVLSGPSKTSTGWPVRLNYNMKNDLDYISYSEPDWFVISGPMLDAKFPSKYEKTFEKIFNNGITKLVILSAGGIEYSEQEISICRRFLKKYPPYIMFTRDYETYENYADLAKHSHNGICNAFFVSDYFPGYPTPSLEPYIIASFDNSKEPEIDLNGIDNIDHFISPDAQFKQVHRLQMLLNETVPKKSGKFTVVRPNHNVMRLPVNFLLRKPNTFISQSYEGYLNIYKNCSLTLTDRVHGCVAALSYGNPARLYTNSKRAFLLNRAGVENVKNTIVKADLDRLGEEKDVMKKSLENIYKIEIKDYIT</sequence>
<feature type="domain" description="Polysaccharide pyruvyl transferase" evidence="1">
    <location>
        <begin position="15"/>
        <end position="292"/>
    </location>
</feature>
<proteinExistence type="predicted"/>
<accession>A0A7Z0VND2</accession>
<evidence type="ECO:0000259" key="1">
    <source>
        <dbReference type="Pfam" id="PF04230"/>
    </source>
</evidence>
<organism evidence="2 3">
    <name type="scientific">Candidatus Thiodiazotropha endolucinida</name>
    <dbReference type="NCBI Taxonomy" id="1655433"/>
    <lineage>
        <taxon>Bacteria</taxon>
        <taxon>Pseudomonadati</taxon>
        <taxon>Pseudomonadota</taxon>
        <taxon>Gammaproteobacteria</taxon>
        <taxon>Chromatiales</taxon>
        <taxon>Sedimenticolaceae</taxon>
        <taxon>Candidatus Thiodiazotropha</taxon>
    </lineage>
</organism>
<keyword evidence="2" id="KW-0808">Transferase</keyword>
<dbReference type="OrthoDB" id="627944at2"/>
<dbReference type="InterPro" id="IPR007345">
    <property type="entry name" value="Polysacch_pyruvyl_Trfase"/>
</dbReference>
<dbReference type="EMBL" id="MARB01000004">
    <property type="protein sequence ID" value="ODJ88784.1"/>
    <property type="molecule type" value="Genomic_DNA"/>
</dbReference>
<comment type="caution">
    <text evidence="2">The sequence shown here is derived from an EMBL/GenBank/DDBJ whole genome shotgun (WGS) entry which is preliminary data.</text>
</comment>
<dbReference type="Proteomes" id="UP000094769">
    <property type="component" value="Unassembled WGS sequence"/>
</dbReference>
<gene>
    <name evidence="2" type="ORF">CODIS_08780</name>
</gene>
<evidence type="ECO:0000313" key="2">
    <source>
        <dbReference type="EMBL" id="ODJ88784.1"/>
    </source>
</evidence>
<name>A0A7Z0VND2_9GAMM</name>
<evidence type="ECO:0000313" key="3">
    <source>
        <dbReference type="Proteomes" id="UP000094769"/>
    </source>
</evidence>
<dbReference type="GO" id="GO:0016740">
    <property type="term" value="F:transferase activity"/>
    <property type="evidence" value="ECO:0007669"/>
    <property type="project" value="UniProtKB-KW"/>
</dbReference>
<reference evidence="2 3" key="1">
    <citation type="submission" date="2016-06" db="EMBL/GenBank/DDBJ databases">
        <title>Genome sequence of endosymbiont of Candidatus Endolucinida thiodiazotropha.</title>
        <authorList>
            <person name="Poehlein A."/>
            <person name="Koenig S."/>
            <person name="Heiden S.E."/>
            <person name="Thuermer A."/>
            <person name="Voget S."/>
            <person name="Daniel R."/>
            <person name="Markert S."/>
            <person name="Gros O."/>
            <person name="Schweder T."/>
        </authorList>
    </citation>
    <scope>NUCLEOTIDE SEQUENCE [LARGE SCALE GENOMIC DNA]</scope>
    <source>
        <strain evidence="2 3">COS</strain>
    </source>
</reference>
<dbReference type="RefSeq" id="WP_083220545.1">
    <property type="nucleotide sequence ID" value="NZ_MARB01000004.1"/>
</dbReference>
<protein>
    <submittedName>
        <fullName evidence="2">Polysaccharide pyruvyl transferase</fullName>
    </submittedName>
</protein>
<dbReference type="AlphaFoldDB" id="A0A7Z0VND2"/>
<dbReference type="Pfam" id="PF04230">
    <property type="entry name" value="PS_pyruv_trans"/>
    <property type="match status" value="1"/>
</dbReference>